<dbReference type="SUPFAM" id="SSF56112">
    <property type="entry name" value="Protein kinase-like (PK-like)"/>
    <property type="match status" value="1"/>
</dbReference>
<evidence type="ECO:0000256" key="7">
    <source>
        <dbReference type="SAM" id="MobiDB-lite"/>
    </source>
</evidence>
<evidence type="ECO:0000256" key="4">
    <source>
        <dbReference type="ARBA" id="ARBA00023125"/>
    </source>
</evidence>
<organism evidence="8 9">
    <name type="scientific">Aspergillus terreus</name>
    <dbReference type="NCBI Taxonomy" id="33178"/>
    <lineage>
        <taxon>Eukaryota</taxon>
        <taxon>Fungi</taxon>
        <taxon>Dikarya</taxon>
        <taxon>Ascomycota</taxon>
        <taxon>Pezizomycotina</taxon>
        <taxon>Eurotiomycetes</taxon>
        <taxon>Eurotiomycetidae</taxon>
        <taxon>Eurotiales</taxon>
        <taxon>Aspergillaceae</taxon>
        <taxon>Aspergillus</taxon>
        <taxon>Aspergillus subgen. Circumdati</taxon>
    </lineage>
</organism>
<dbReference type="Pfam" id="PF00172">
    <property type="entry name" value="Zn_clus"/>
    <property type="match status" value="1"/>
</dbReference>
<keyword evidence="3" id="KW-0805">Transcription regulation</keyword>
<dbReference type="PROSITE" id="PS50048">
    <property type="entry name" value="ZN2_CY6_FUNGAL_2"/>
    <property type="match status" value="1"/>
</dbReference>
<evidence type="ECO:0000256" key="2">
    <source>
        <dbReference type="ARBA" id="ARBA00022723"/>
    </source>
</evidence>
<sequence>MESSIASLSRLQISTFFSSSGCPSQQQCDEKARSLTGECPTPTPVQGGSSYTVIAGEYVVQFRAAHAVLDLEFLGFVEKAYDGFIPWHRASGTLGNLYVYMMQNVGGICMYLARDSLHRNGCHLLRQTLTDFARFFASAWNKTPETLPLPDRQSLYSKYISQLVQLSTGLPQRFGSVLDRLIHRLPYLIGADWPLVPNHDDLLENNIHVNPDTGKLVGICDWAGTEISPFGMSLGWVENILGIAKLNGHAYHANHEELRGLFYEELYHAMGGVSAKDRERMEDARLVGLFLTNGWRCDTYGTLVPAEEGEPNLCYLDAVLRTTCEGLDGLFTISALGHAGMQSQGYRQRRTAVACVACRQSKIKCSGDEPCANCERRSLNCQFSEANSKILVSERYLRELQRQAYHWQRATGNKRSWETAFGSDGELDGGDIAHDVQAAEDLVGAEPGAIAPQDELGCSIWTSPFTLPSTVIKNKHTEQRNWIWLAPTSAWSLTARLIVMMTEKLNVSPAINAPNFYLDGDIYPFSWNRSTASEPPDISGLPSMNYALYLFNIVKFHLGQICRFFDEESFISHMHKFYASTTPEEATKPRFWFVQFLLVLALGNAFWSRSRNLSGPPESKFFARAMSVMPSGTATGKDSLLAIETLALAGVYLYSIDHREAAHVHVGHAIRIAQLEGLHTQLPEEELGAATVARCRNLWWTLYIMDRHVSSSLGLPMTTQDSDITTLVNTPSASLHDIIFSLQIRLTQMLSYILNTIYKTEKTRLGRFLEITRNVLQTMAKHAEEIEKMLHCVIIATRPLLLSVLKERLEKLNRAEEEWQNSLALPKSLISIGIKSAVKMLQILSDENCHLGALPLHSPILHQLIPPEIFLPFDLEFTYAAALHLTMANALFPPADDHTNTYSRTAHSILDEMIRGGNKVAAARKGELRCIEGLFEEFAQRVQQGGLRVLTLSGPGHADGGSGSGSGATDTDIPNGNGTGNGEPPAQVPAGQQLSMNGTRSPSVDPSASVNVDSLDDVTGISSYEFLSIVDQIGNPEMLYNVLEVGPELWEDPFGS</sequence>
<dbReference type="InterPro" id="IPR001138">
    <property type="entry name" value="Zn2Cys6_DnaBD"/>
</dbReference>
<feature type="compositionally biased region" description="Gly residues" evidence="7">
    <location>
        <begin position="957"/>
        <end position="966"/>
    </location>
</feature>
<dbReference type="VEuPathDB" id="FungiDB:ATEG_00134"/>
<dbReference type="InterPro" id="IPR007219">
    <property type="entry name" value="XnlR_reg_dom"/>
</dbReference>
<dbReference type="GO" id="GO:0000981">
    <property type="term" value="F:DNA-binding transcription factor activity, RNA polymerase II-specific"/>
    <property type="evidence" value="ECO:0007669"/>
    <property type="project" value="InterPro"/>
</dbReference>
<dbReference type="CDD" id="cd00067">
    <property type="entry name" value="GAL4"/>
    <property type="match status" value="1"/>
</dbReference>
<accession>A0A5M3YR83</accession>
<dbReference type="VEuPathDB" id="FungiDB:ATEG_00133"/>
<reference evidence="8 9" key="1">
    <citation type="submission" date="2020-01" db="EMBL/GenBank/DDBJ databases">
        <title>Aspergillus terreus IFO 6365 whole genome shotgun sequence.</title>
        <authorList>
            <person name="Kanamasa S."/>
            <person name="Takahashi H."/>
        </authorList>
    </citation>
    <scope>NUCLEOTIDE SEQUENCE [LARGE SCALE GENOMIC DNA]</scope>
    <source>
        <strain evidence="8 9">IFO 6365</strain>
    </source>
</reference>
<dbReference type="GO" id="GO:0006351">
    <property type="term" value="P:DNA-templated transcription"/>
    <property type="evidence" value="ECO:0007669"/>
    <property type="project" value="InterPro"/>
</dbReference>
<comment type="caution">
    <text evidence="8">The sequence shown here is derived from an EMBL/GenBank/DDBJ whole genome shotgun (WGS) entry which is preliminary data.</text>
</comment>
<dbReference type="AlphaFoldDB" id="A0A5M3YR83"/>
<dbReference type="SMART" id="SM00066">
    <property type="entry name" value="GAL4"/>
    <property type="match status" value="1"/>
</dbReference>
<dbReference type="InterPro" id="IPR036864">
    <property type="entry name" value="Zn2-C6_fun-type_DNA-bd_sf"/>
</dbReference>
<dbReference type="SMART" id="SM00906">
    <property type="entry name" value="Fungal_trans"/>
    <property type="match status" value="1"/>
</dbReference>
<evidence type="ECO:0000313" key="9">
    <source>
        <dbReference type="Proteomes" id="UP000452235"/>
    </source>
</evidence>
<dbReference type="CDD" id="cd12148">
    <property type="entry name" value="fungal_TF_MHR"/>
    <property type="match status" value="1"/>
</dbReference>
<dbReference type="GO" id="GO:0008270">
    <property type="term" value="F:zinc ion binding"/>
    <property type="evidence" value="ECO:0007669"/>
    <property type="project" value="InterPro"/>
</dbReference>
<feature type="compositionally biased region" description="Polar residues" evidence="7">
    <location>
        <begin position="990"/>
        <end position="1010"/>
    </location>
</feature>
<proteinExistence type="predicted"/>
<keyword evidence="9" id="KW-1185">Reference proteome</keyword>
<dbReference type="InterPro" id="IPR011009">
    <property type="entry name" value="Kinase-like_dom_sf"/>
</dbReference>
<dbReference type="Pfam" id="PF04082">
    <property type="entry name" value="Fungal_trans"/>
    <property type="match status" value="1"/>
</dbReference>
<dbReference type="GO" id="GO:0045944">
    <property type="term" value="P:positive regulation of transcription by RNA polymerase II"/>
    <property type="evidence" value="ECO:0007669"/>
    <property type="project" value="TreeGrafter"/>
</dbReference>
<dbReference type="GO" id="GO:0043565">
    <property type="term" value="F:sequence-specific DNA binding"/>
    <property type="evidence" value="ECO:0007669"/>
    <property type="project" value="TreeGrafter"/>
</dbReference>
<dbReference type="InterPro" id="IPR051711">
    <property type="entry name" value="Stress_Response_Reg"/>
</dbReference>
<evidence type="ECO:0000256" key="3">
    <source>
        <dbReference type="ARBA" id="ARBA00023015"/>
    </source>
</evidence>
<dbReference type="EMBL" id="BLJY01000003">
    <property type="protein sequence ID" value="GFF14085.1"/>
    <property type="molecule type" value="Genomic_DNA"/>
</dbReference>
<dbReference type="SUPFAM" id="SSF57701">
    <property type="entry name" value="Zn2/Cys6 DNA-binding domain"/>
    <property type="match status" value="1"/>
</dbReference>
<keyword evidence="6" id="KW-0539">Nucleus</keyword>
<evidence type="ECO:0000256" key="1">
    <source>
        <dbReference type="ARBA" id="ARBA00004123"/>
    </source>
</evidence>
<evidence type="ECO:0000256" key="6">
    <source>
        <dbReference type="ARBA" id="ARBA00023242"/>
    </source>
</evidence>
<name>A0A5M3YR83_ASPTE</name>
<comment type="subcellular location">
    <subcellularLocation>
        <location evidence="1">Nucleus</location>
    </subcellularLocation>
</comment>
<protein>
    <submittedName>
        <fullName evidence="8">Zn(II)2Cys6 transcription factor</fullName>
    </submittedName>
</protein>
<dbReference type="OrthoDB" id="3548654at2759"/>
<feature type="region of interest" description="Disordered" evidence="7">
    <location>
        <begin position="953"/>
        <end position="1010"/>
    </location>
</feature>
<dbReference type="PANTHER" id="PTHR47540:SF6">
    <property type="entry name" value="ZN(II)2CYS6 TRANSCRIPTION FACTOR (EUROFUNG)"/>
    <property type="match status" value="1"/>
</dbReference>
<evidence type="ECO:0000313" key="8">
    <source>
        <dbReference type="EMBL" id="GFF14085.1"/>
    </source>
</evidence>
<dbReference type="GO" id="GO:0005634">
    <property type="term" value="C:nucleus"/>
    <property type="evidence" value="ECO:0007669"/>
    <property type="project" value="UniProtKB-SubCell"/>
</dbReference>
<keyword evidence="5" id="KW-0804">Transcription</keyword>
<gene>
    <name evidence="8" type="ORF">ATEIFO6365_0003013800</name>
</gene>
<keyword evidence="4" id="KW-0238">DNA-binding</keyword>
<dbReference type="PROSITE" id="PS00463">
    <property type="entry name" value="ZN2_CY6_FUNGAL_1"/>
    <property type="match status" value="1"/>
</dbReference>
<dbReference type="PANTHER" id="PTHR47540">
    <property type="entry name" value="THIAMINE REPRESSIBLE GENES REGULATORY PROTEIN THI5"/>
    <property type="match status" value="1"/>
</dbReference>
<dbReference type="Gene3D" id="4.10.240.10">
    <property type="entry name" value="Zn(2)-C6 fungal-type DNA-binding domain"/>
    <property type="match status" value="1"/>
</dbReference>
<dbReference type="Proteomes" id="UP000452235">
    <property type="component" value="Unassembled WGS sequence"/>
</dbReference>
<evidence type="ECO:0000256" key="5">
    <source>
        <dbReference type="ARBA" id="ARBA00023163"/>
    </source>
</evidence>
<keyword evidence="2" id="KW-0479">Metal-binding</keyword>